<evidence type="ECO:0000313" key="1">
    <source>
        <dbReference type="EMBL" id="KAL3287767.1"/>
    </source>
</evidence>
<dbReference type="AlphaFoldDB" id="A0ABD2P9T7"/>
<protein>
    <submittedName>
        <fullName evidence="1">Uncharacterized protein</fullName>
    </submittedName>
</protein>
<keyword evidence="2" id="KW-1185">Reference proteome</keyword>
<dbReference type="EMBL" id="JABFTP020000185">
    <property type="protein sequence ID" value="KAL3287767.1"/>
    <property type="molecule type" value="Genomic_DNA"/>
</dbReference>
<evidence type="ECO:0000313" key="2">
    <source>
        <dbReference type="Proteomes" id="UP001516400"/>
    </source>
</evidence>
<reference evidence="1 2" key="1">
    <citation type="journal article" date="2021" name="BMC Biol.">
        <title>Horizontally acquired antibacterial genes associated with adaptive radiation of ladybird beetles.</title>
        <authorList>
            <person name="Li H.S."/>
            <person name="Tang X.F."/>
            <person name="Huang Y.H."/>
            <person name="Xu Z.Y."/>
            <person name="Chen M.L."/>
            <person name="Du X.Y."/>
            <person name="Qiu B.Y."/>
            <person name="Chen P.T."/>
            <person name="Zhang W."/>
            <person name="Slipinski A."/>
            <person name="Escalona H.E."/>
            <person name="Waterhouse R.M."/>
            <person name="Zwick A."/>
            <person name="Pang H."/>
        </authorList>
    </citation>
    <scope>NUCLEOTIDE SEQUENCE [LARGE SCALE GENOMIC DNA]</scope>
    <source>
        <strain evidence="1">SYSU2018</strain>
    </source>
</reference>
<comment type="caution">
    <text evidence="1">The sequence shown here is derived from an EMBL/GenBank/DDBJ whole genome shotgun (WGS) entry which is preliminary data.</text>
</comment>
<dbReference type="Proteomes" id="UP001516400">
    <property type="component" value="Unassembled WGS sequence"/>
</dbReference>
<proteinExistence type="predicted"/>
<accession>A0ABD2P9T7</accession>
<organism evidence="1 2">
    <name type="scientific">Cryptolaemus montrouzieri</name>
    <dbReference type="NCBI Taxonomy" id="559131"/>
    <lineage>
        <taxon>Eukaryota</taxon>
        <taxon>Metazoa</taxon>
        <taxon>Ecdysozoa</taxon>
        <taxon>Arthropoda</taxon>
        <taxon>Hexapoda</taxon>
        <taxon>Insecta</taxon>
        <taxon>Pterygota</taxon>
        <taxon>Neoptera</taxon>
        <taxon>Endopterygota</taxon>
        <taxon>Coleoptera</taxon>
        <taxon>Polyphaga</taxon>
        <taxon>Cucujiformia</taxon>
        <taxon>Coccinelloidea</taxon>
        <taxon>Coccinellidae</taxon>
        <taxon>Scymninae</taxon>
        <taxon>Scymnini</taxon>
        <taxon>Cryptolaemus</taxon>
    </lineage>
</organism>
<sequence>MLSNIRVKFLNVSKNVKFLQNEKTKEENLVNYEAGSEILDHFKREWEILHETNECNARKAAEVADNIEKIYSKINKNKNNVGIITEILTNSNLISSIKGVGRQIGDLYDLCDKVERDLLQLEDVIDEIEFQNLKNNMSIT</sequence>
<name>A0ABD2P9T7_9CUCU</name>
<gene>
    <name evidence="1" type="ORF">HHI36_002229</name>
</gene>